<feature type="transmembrane region" description="Helical" evidence="1">
    <location>
        <begin position="229"/>
        <end position="250"/>
    </location>
</feature>
<dbReference type="EMBL" id="CP036434">
    <property type="protein sequence ID" value="QDV09500.1"/>
    <property type="molecule type" value="Genomic_DNA"/>
</dbReference>
<name>A0A518EZI5_9BACT</name>
<keyword evidence="1" id="KW-0812">Transmembrane</keyword>
<accession>A0A518EZI5</accession>
<dbReference type="Proteomes" id="UP000320390">
    <property type="component" value="Chromosome"/>
</dbReference>
<organism evidence="3 4">
    <name type="scientific">Saltatorellus ferox</name>
    <dbReference type="NCBI Taxonomy" id="2528018"/>
    <lineage>
        <taxon>Bacteria</taxon>
        <taxon>Pseudomonadati</taxon>
        <taxon>Planctomycetota</taxon>
        <taxon>Planctomycetia</taxon>
        <taxon>Planctomycetia incertae sedis</taxon>
        <taxon>Saltatorellus</taxon>
    </lineage>
</organism>
<reference evidence="3 4" key="1">
    <citation type="submission" date="2019-02" db="EMBL/GenBank/DDBJ databases">
        <title>Deep-cultivation of Planctomycetes and their phenomic and genomic characterization uncovers novel biology.</title>
        <authorList>
            <person name="Wiegand S."/>
            <person name="Jogler M."/>
            <person name="Boedeker C."/>
            <person name="Pinto D."/>
            <person name="Vollmers J."/>
            <person name="Rivas-Marin E."/>
            <person name="Kohn T."/>
            <person name="Peeters S.H."/>
            <person name="Heuer A."/>
            <person name="Rast P."/>
            <person name="Oberbeckmann S."/>
            <person name="Bunk B."/>
            <person name="Jeske O."/>
            <person name="Meyerdierks A."/>
            <person name="Storesund J.E."/>
            <person name="Kallscheuer N."/>
            <person name="Luecker S."/>
            <person name="Lage O.M."/>
            <person name="Pohl T."/>
            <person name="Merkel B.J."/>
            <person name="Hornburger P."/>
            <person name="Mueller R.-W."/>
            <person name="Bruemmer F."/>
            <person name="Labrenz M."/>
            <person name="Spormann A.M."/>
            <person name="Op den Camp H."/>
            <person name="Overmann J."/>
            <person name="Amann R."/>
            <person name="Jetten M.S.M."/>
            <person name="Mascher T."/>
            <person name="Medema M.H."/>
            <person name="Devos D.P."/>
            <person name="Kaster A.-K."/>
            <person name="Ovreas L."/>
            <person name="Rohde M."/>
            <person name="Galperin M.Y."/>
            <person name="Jogler C."/>
        </authorList>
    </citation>
    <scope>NUCLEOTIDE SEQUENCE [LARGE SCALE GENOMIC DNA]</scope>
    <source>
        <strain evidence="3 4">Poly30</strain>
    </source>
</reference>
<dbReference type="SUPFAM" id="SSF81324">
    <property type="entry name" value="Voltage-gated potassium channels"/>
    <property type="match status" value="1"/>
</dbReference>
<keyword evidence="1" id="KW-1133">Transmembrane helix</keyword>
<dbReference type="Gene3D" id="2.160.20.80">
    <property type="entry name" value="E3 ubiquitin-protein ligase SopA"/>
    <property type="match status" value="1"/>
</dbReference>
<dbReference type="PANTHER" id="PTHR14136">
    <property type="entry name" value="BTB_POZ DOMAIN-CONTAINING PROTEIN KCTD9"/>
    <property type="match status" value="1"/>
</dbReference>
<feature type="transmembrane region" description="Helical" evidence="1">
    <location>
        <begin position="262"/>
        <end position="280"/>
    </location>
</feature>
<dbReference type="Pfam" id="PF07885">
    <property type="entry name" value="Ion_trans_2"/>
    <property type="match status" value="1"/>
</dbReference>
<evidence type="ECO:0000256" key="1">
    <source>
        <dbReference type="SAM" id="Phobius"/>
    </source>
</evidence>
<gene>
    <name evidence="3" type="primary">pipB2</name>
    <name evidence="3" type="ORF">Poly30_50580</name>
</gene>
<keyword evidence="1" id="KW-0472">Membrane</keyword>
<dbReference type="SUPFAM" id="SSF141571">
    <property type="entry name" value="Pentapeptide repeat-like"/>
    <property type="match status" value="1"/>
</dbReference>
<dbReference type="PANTHER" id="PTHR14136:SF17">
    <property type="entry name" value="BTB_POZ DOMAIN-CONTAINING PROTEIN KCTD9"/>
    <property type="match status" value="1"/>
</dbReference>
<keyword evidence="4" id="KW-1185">Reference proteome</keyword>
<evidence type="ECO:0000259" key="2">
    <source>
        <dbReference type="Pfam" id="PF07885"/>
    </source>
</evidence>
<dbReference type="Pfam" id="PF00805">
    <property type="entry name" value="Pentapeptide"/>
    <property type="match status" value="3"/>
</dbReference>
<sequence length="315" mass="33944">MGDGAQAAGPIHHVRADLAGYDFSGCDLRGVDFTGAHLADAIFVEADLTGAILDDVHAESADFSRARLSGASLRRGHFSHARFSGAQLVDADATAAFMDEVEFVGASVRGTVFAVARLQATRWNEADLTGADLRRADLSRADLAEVTVHHARFDDADLSGARLSRVAGFRRASWLGVDAAALDRRGACFVHDFIEDQNFLTEYRSQGPAYEWTYRLWWLTSDCGRSVTRWGICSGVLAALFAFAYTQVGIDYGHHETALSPLYFSVVTLTTLGFGDAVPATLAAQAIVMCEVVIGYVMLGGLLSLISNKLSRRAS</sequence>
<feature type="transmembrane region" description="Helical" evidence="1">
    <location>
        <begin position="286"/>
        <end position="306"/>
    </location>
</feature>
<dbReference type="InterPro" id="IPR013099">
    <property type="entry name" value="K_chnl_dom"/>
</dbReference>
<evidence type="ECO:0000313" key="4">
    <source>
        <dbReference type="Proteomes" id="UP000320390"/>
    </source>
</evidence>
<feature type="domain" description="Potassium channel" evidence="2">
    <location>
        <begin position="246"/>
        <end position="311"/>
    </location>
</feature>
<dbReference type="InterPro" id="IPR001646">
    <property type="entry name" value="5peptide_repeat"/>
</dbReference>
<dbReference type="InterPro" id="IPR051082">
    <property type="entry name" value="Pentapeptide-BTB/POZ_domain"/>
</dbReference>
<protein>
    <submittedName>
        <fullName evidence="3">Secreted effector protein pipB2</fullName>
    </submittedName>
</protein>
<dbReference type="Gene3D" id="1.10.287.70">
    <property type="match status" value="1"/>
</dbReference>
<proteinExistence type="predicted"/>
<evidence type="ECO:0000313" key="3">
    <source>
        <dbReference type="EMBL" id="QDV09500.1"/>
    </source>
</evidence>
<dbReference type="AlphaFoldDB" id="A0A518EZI5"/>